<gene>
    <name evidence="3" type="primary">LOC116539928</name>
</gene>
<organism evidence="2 3">
    <name type="scientific">Sapajus apella</name>
    <name type="common">Brown-capped capuchin</name>
    <name type="synonym">Cebus apella</name>
    <dbReference type="NCBI Taxonomy" id="9515"/>
    <lineage>
        <taxon>Eukaryota</taxon>
        <taxon>Metazoa</taxon>
        <taxon>Chordata</taxon>
        <taxon>Craniata</taxon>
        <taxon>Vertebrata</taxon>
        <taxon>Euteleostomi</taxon>
        <taxon>Mammalia</taxon>
        <taxon>Eutheria</taxon>
        <taxon>Euarchontoglires</taxon>
        <taxon>Primates</taxon>
        <taxon>Haplorrhini</taxon>
        <taxon>Platyrrhini</taxon>
        <taxon>Cebidae</taxon>
        <taxon>Cebinae</taxon>
        <taxon>Sapajus</taxon>
    </lineage>
</organism>
<accession>A0A6J3GMB9</accession>
<evidence type="ECO:0000313" key="3">
    <source>
        <dbReference type="RefSeq" id="XP_032119076.1"/>
    </source>
</evidence>
<feature type="region of interest" description="Disordered" evidence="1">
    <location>
        <begin position="1"/>
        <end position="59"/>
    </location>
</feature>
<dbReference type="AlphaFoldDB" id="A0A6J3GMB9"/>
<evidence type="ECO:0000256" key="1">
    <source>
        <dbReference type="SAM" id="MobiDB-lite"/>
    </source>
</evidence>
<evidence type="ECO:0000313" key="2">
    <source>
        <dbReference type="Proteomes" id="UP000504640"/>
    </source>
</evidence>
<dbReference type="GeneID" id="116539928"/>
<dbReference type="RefSeq" id="XP_032119076.1">
    <property type="nucleotide sequence ID" value="XM_032263185.1"/>
</dbReference>
<protein>
    <submittedName>
        <fullName evidence="3">Uncharacterized protein LOC116539928</fullName>
    </submittedName>
</protein>
<reference evidence="3" key="1">
    <citation type="submission" date="2025-08" db="UniProtKB">
        <authorList>
            <consortium name="RefSeq"/>
        </authorList>
    </citation>
    <scope>IDENTIFICATION</scope>
    <source>
        <tissue evidence="3">Blood</tissue>
    </source>
</reference>
<name>A0A6J3GMB9_SAPAP</name>
<proteinExistence type="predicted"/>
<dbReference type="Proteomes" id="UP000504640">
    <property type="component" value="Unplaced"/>
</dbReference>
<keyword evidence="2" id="KW-1185">Reference proteome</keyword>
<sequence length="208" mass="22307">MTQVRRVPAPRPSHWLPQASQGSRAGSVRHPGTCSSPGCGPGLQLSGPWGRSPGKPKTGYGHFETRSRTFPFISPDSRSSAEKSFHAAWLYKNPSHEAVAPPGCNRSCGKPRPGALPAPQQSRVLRASCTLVCFVHARADPAETWFLLGKDLFRAPGIQKLLMGPRVLVGDGAAPEPLSMLNPRPTQHFTHIGISEGHSLHGLSQPGH</sequence>